<evidence type="ECO:0000313" key="7">
    <source>
        <dbReference type="EMBL" id="CAD9813338.1"/>
    </source>
</evidence>
<dbReference type="Gene3D" id="3.10.50.40">
    <property type="match status" value="1"/>
</dbReference>
<dbReference type="SUPFAM" id="SSF54534">
    <property type="entry name" value="FKBP-like"/>
    <property type="match status" value="1"/>
</dbReference>
<keyword evidence="3 5" id="KW-0697">Rotamase</keyword>
<reference evidence="7" key="1">
    <citation type="submission" date="2021-01" db="EMBL/GenBank/DDBJ databases">
        <authorList>
            <person name="Corre E."/>
            <person name="Pelletier E."/>
            <person name="Niang G."/>
            <person name="Scheremetjew M."/>
            <person name="Finn R."/>
            <person name="Kale V."/>
            <person name="Holt S."/>
            <person name="Cochrane G."/>
            <person name="Meng A."/>
            <person name="Brown T."/>
            <person name="Cohen L."/>
        </authorList>
    </citation>
    <scope>NUCLEOTIDE SEQUENCE</scope>
    <source>
        <strain evidence="7">CCMP2084</strain>
    </source>
</reference>
<evidence type="ECO:0000256" key="2">
    <source>
        <dbReference type="ARBA" id="ARBA00013194"/>
    </source>
</evidence>
<evidence type="ECO:0000259" key="6">
    <source>
        <dbReference type="PROSITE" id="PS50059"/>
    </source>
</evidence>
<dbReference type="PROSITE" id="PS50059">
    <property type="entry name" value="FKBP_PPIASE"/>
    <property type="match status" value="1"/>
</dbReference>
<name>A0A7S2XLF6_9STRA</name>
<evidence type="ECO:0000256" key="3">
    <source>
        <dbReference type="ARBA" id="ARBA00023110"/>
    </source>
</evidence>
<dbReference type="EMBL" id="HBHQ01007695">
    <property type="protein sequence ID" value="CAD9813338.1"/>
    <property type="molecule type" value="Transcribed_RNA"/>
</dbReference>
<sequence length="120" mass="12588">MGVTKEIITPGDGKTFPKKGDQLSMHYVGTLASNGTKFDASRDRGKPFSFTIGVGQVIQGWDEGVIQMSKGEKSNLKISSDYGYGARGAGGVIPPNADLNFEVELLDIGNPSSGSSCTIS</sequence>
<dbReference type="InterPro" id="IPR001179">
    <property type="entry name" value="PPIase_FKBP_dom"/>
</dbReference>
<evidence type="ECO:0000256" key="5">
    <source>
        <dbReference type="PROSITE-ProRule" id="PRU00277"/>
    </source>
</evidence>
<dbReference type="PANTHER" id="PTHR10516">
    <property type="entry name" value="PEPTIDYL-PROLYL CIS-TRANS ISOMERASE"/>
    <property type="match status" value="1"/>
</dbReference>
<evidence type="ECO:0000256" key="1">
    <source>
        <dbReference type="ARBA" id="ARBA00000971"/>
    </source>
</evidence>
<gene>
    <name evidence="7" type="ORF">ASEP1449_LOCUS5163</name>
</gene>
<dbReference type="AlphaFoldDB" id="A0A7S2XLF6"/>
<dbReference type="PANTHER" id="PTHR10516:SF443">
    <property type="entry name" value="FK506-BINDING PROTEIN 59-RELATED"/>
    <property type="match status" value="1"/>
</dbReference>
<dbReference type="EC" id="5.2.1.8" evidence="2 5"/>
<evidence type="ECO:0000256" key="4">
    <source>
        <dbReference type="ARBA" id="ARBA00023235"/>
    </source>
</evidence>
<feature type="domain" description="PPIase FKBP-type" evidence="6">
    <location>
        <begin position="20"/>
        <end position="109"/>
    </location>
</feature>
<dbReference type="GO" id="GO:0003755">
    <property type="term" value="F:peptidyl-prolyl cis-trans isomerase activity"/>
    <property type="evidence" value="ECO:0007669"/>
    <property type="project" value="UniProtKB-KW"/>
</dbReference>
<proteinExistence type="predicted"/>
<keyword evidence="4 5" id="KW-0413">Isomerase</keyword>
<dbReference type="Pfam" id="PF00254">
    <property type="entry name" value="FKBP_C"/>
    <property type="match status" value="1"/>
</dbReference>
<dbReference type="FunFam" id="3.10.50.40:FF:000025">
    <property type="entry name" value="Peptidylprolyl isomerase"/>
    <property type="match status" value="1"/>
</dbReference>
<dbReference type="InterPro" id="IPR046357">
    <property type="entry name" value="PPIase_dom_sf"/>
</dbReference>
<comment type="catalytic activity">
    <reaction evidence="1 5">
        <text>[protein]-peptidylproline (omega=180) = [protein]-peptidylproline (omega=0)</text>
        <dbReference type="Rhea" id="RHEA:16237"/>
        <dbReference type="Rhea" id="RHEA-COMP:10747"/>
        <dbReference type="Rhea" id="RHEA-COMP:10748"/>
        <dbReference type="ChEBI" id="CHEBI:83833"/>
        <dbReference type="ChEBI" id="CHEBI:83834"/>
        <dbReference type="EC" id="5.2.1.8"/>
    </reaction>
</comment>
<dbReference type="InterPro" id="IPR050689">
    <property type="entry name" value="FKBP-type_PPIase"/>
</dbReference>
<protein>
    <recommendedName>
        <fullName evidence="2 5">peptidylprolyl isomerase</fullName>
        <ecNumber evidence="2 5">5.2.1.8</ecNumber>
    </recommendedName>
</protein>
<dbReference type="GO" id="GO:0005737">
    <property type="term" value="C:cytoplasm"/>
    <property type="evidence" value="ECO:0007669"/>
    <property type="project" value="TreeGrafter"/>
</dbReference>
<organism evidence="7">
    <name type="scientific">Attheya septentrionalis</name>
    <dbReference type="NCBI Taxonomy" id="420275"/>
    <lineage>
        <taxon>Eukaryota</taxon>
        <taxon>Sar</taxon>
        <taxon>Stramenopiles</taxon>
        <taxon>Ochrophyta</taxon>
        <taxon>Bacillariophyta</taxon>
        <taxon>Coscinodiscophyceae</taxon>
        <taxon>Chaetocerotophycidae</taxon>
        <taxon>Chaetocerotales</taxon>
        <taxon>Attheyaceae</taxon>
        <taxon>Attheya</taxon>
    </lineage>
</organism>
<accession>A0A7S2XLF6</accession>